<evidence type="ECO:0000256" key="1">
    <source>
        <dbReference type="ARBA" id="ARBA00004141"/>
    </source>
</evidence>
<keyword evidence="6" id="KW-0915">Sodium</keyword>
<keyword evidence="5 12" id="KW-1133">Transmembrane helix</keyword>
<evidence type="ECO:0000256" key="8">
    <source>
        <dbReference type="ARBA" id="ARBA00023136"/>
    </source>
</evidence>
<evidence type="ECO:0000256" key="10">
    <source>
        <dbReference type="ARBA" id="ARBA00023303"/>
    </source>
</evidence>
<protein>
    <submittedName>
        <fullName evidence="13">Uncharacterized protein</fullName>
    </submittedName>
</protein>
<evidence type="ECO:0000256" key="9">
    <source>
        <dbReference type="ARBA" id="ARBA00023201"/>
    </source>
</evidence>
<comment type="subcellular location">
    <subcellularLocation>
        <location evidence="1">Membrane</location>
        <topology evidence="1">Multi-pass membrane protein</topology>
    </subcellularLocation>
</comment>
<keyword evidence="8 12" id="KW-0472">Membrane</keyword>
<dbReference type="PRINTS" id="PR01078">
    <property type="entry name" value="AMINACHANNEL"/>
</dbReference>
<dbReference type="PANTHER" id="PTHR11690">
    <property type="entry name" value="AMILORIDE-SENSITIVE SODIUM CHANNEL-RELATED"/>
    <property type="match status" value="1"/>
</dbReference>
<keyword evidence="7 11" id="KW-0406">Ion transport</keyword>
<accession>A0AA88YPJ7</accession>
<dbReference type="Proteomes" id="UP001186944">
    <property type="component" value="Unassembled WGS sequence"/>
</dbReference>
<dbReference type="Pfam" id="PF00858">
    <property type="entry name" value="ASC"/>
    <property type="match status" value="1"/>
</dbReference>
<evidence type="ECO:0000256" key="12">
    <source>
        <dbReference type="SAM" id="Phobius"/>
    </source>
</evidence>
<reference evidence="13" key="1">
    <citation type="submission" date="2019-08" db="EMBL/GenBank/DDBJ databases">
        <title>The improved chromosome-level genome for the pearl oyster Pinctada fucata martensii using PacBio sequencing and Hi-C.</title>
        <authorList>
            <person name="Zheng Z."/>
        </authorList>
    </citation>
    <scope>NUCLEOTIDE SEQUENCE</scope>
    <source>
        <strain evidence="13">ZZ-2019</strain>
        <tissue evidence="13">Adductor muscle</tissue>
    </source>
</reference>
<dbReference type="EMBL" id="VSWD01000005">
    <property type="protein sequence ID" value="KAK3103029.1"/>
    <property type="molecule type" value="Genomic_DNA"/>
</dbReference>
<dbReference type="GO" id="GO:0005886">
    <property type="term" value="C:plasma membrane"/>
    <property type="evidence" value="ECO:0007669"/>
    <property type="project" value="TreeGrafter"/>
</dbReference>
<keyword evidence="14" id="KW-1185">Reference proteome</keyword>
<proteinExistence type="inferred from homology"/>
<feature type="transmembrane region" description="Helical" evidence="12">
    <location>
        <begin position="34"/>
        <end position="52"/>
    </location>
</feature>
<evidence type="ECO:0000256" key="5">
    <source>
        <dbReference type="ARBA" id="ARBA00022989"/>
    </source>
</evidence>
<evidence type="ECO:0000256" key="7">
    <source>
        <dbReference type="ARBA" id="ARBA00023065"/>
    </source>
</evidence>
<evidence type="ECO:0000256" key="2">
    <source>
        <dbReference type="ARBA" id="ARBA00022448"/>
    </source>
</evidence>
<comment type="caution">
    <text evidence="13">The sequence shown here is derived from an EMBL/GenBank/DDBJ whole genome shotgun (WGS) entry which is preliminary data.</text>
</comment>
<name>A0AA88YPJ7_PINIB</name>
<evidence type="ECO:0000256" key="4">
    <source>
        <dbReference type="ARBA" id="ARBA00022692"/>
    </source>
</evidence>
<evidence type="ECO:0000313" key="14">
    <source>
        <dbReference type="Proteomes" id="UP001186944"/>
    </source>
</evidence>
<keyword evidence="4 11" id="KW-0812">Transmembrane</keyword>
<dbReference type="AlphaFoldDB" id="A0AA88YPJ7"/>
<keyword evidence="10 11" id="KW-0407">Ion channel</keyword>
<comment type="similarity">
    <text evidence="11">Belongs to the amiloride-sensitive sodium channel (TC 1.A.6) family.</text>
</comment>
<evidence type="ECO:0000313" key="13">
    <source>
        <dbReference type="EMBL" id="KAK3103029.1"/>
    </source>
</evidence>
<keyword evidence="9 11" id="KW-0739">Sodium transport</keyword>
<dbReference type="InterPro" id="IPR001873">
    <property type="entry name" value="ENaC"/>
</dbReference>
<evidence type="ECO:0000256" key="11">
    <source>
        <dbReference type="RuleBase" id="RU000679"/>
    </source>
</evidence>
<organism evidence="13 14">
    <name type="scientific">Pinctada imbricata</name>
    <name type="common">Atlantic pearl-oyster</name>
    <name type="synonym">Pinctada martensii</name>
    <dbReference type="NCBI Taxonomy" id="66713"/>
    <lineage>
        <taxon>Eukaryota</taxon>
        <taxon>Metazoa</taxon>
        <taxon>Spiralia</taxon>
        <taxon>Lophotrochozoa</taxon>
        <taxon>Mollusca</taxon>
        <taxon>Bivalvia</taxon>
        <taxon>Autobranchia</taxon>
        <taxon>Pteriomorphia</taxon>
        <taxon>Pterioida</taxon>
        <taxon>Pterioidea</taxon>
        <taxon>Pteriidae</taxon>
        <taxon>Pinctada</taxon>
    </lineage>
</organism>
<gene>
    <name evidence="13" type="ORF">FSP39_015892</name>
</gene>
<evidence type="ECO:0000256" key="3">
    <source>
        <dbReference type="ARBA" id="ARBA00022461"/>
    </source>
</evidence>
<sequence>MLRLIKETLQDFLGYTSLHGLGRIGAGKHIVQKIIWGLLFLAAACMCFYQVYRLALQYVRKETSTKIVMDYKALDFPDVTICNLNPASYTKVKGIKELYQVLQEAADRSNLSSLVPVV</sequence>
<keyword evidence="2 11" id="KW-0813">Transport</keyword>
<keyword evidence="3 11" id="KW-0894">Sodium channel</keyword>
<dbReference type="GO" id="GO:0015280">
    <property type="term" value="F:ligand-gated sodium channel activity"/>
    <property type="evidence" value="ECO:0007669"/>
    <property type="project" value="TreeGrafter"/>
</dbReference>
<evidence type="ECO:0000256" key="6">
    <source>
        <dbReference type="ARBA" id="ARBA00023053"/>
    </source>
</evidence>